<feature type="transmembrane region" description="Helical" evidence="10">
    <location>
        <begin position="6"/>
        <end position="22"/>
    </location>
</feature>
<keyword evidence="7 10" id="KW-1133">Transmembrane helix</keyword>
<dbReference type="PANTHER" id="PTHR32507:SF7">
    <property type="entry name" value="K(+)_H(+) ANTIPORTER NHAP2"/>
    <property type="match status" value="1"/>
</dbReference>
<dbReference type="EMBL" id="VITR01000007">
    <property type="protein sequence ID" value="TWB41672.1"/>
    <property type="molecule type" value="Genomic_DNA"/>
</dbReference>
<feature type="transmembrane region" description="Helical" evidence="10">
    <location>
        <begin position="187"/>
        <end position="209"/>
    </location>
</feature>
<feature type="transmembrane region" description="Helical" evidence="10">
    <location>
        <begin position="294"/>
        <end position="323"/>
    </location>
</feature>
<keyword evidence="5" id="KW-0630">Potassium</keyword>
<evidence type="ECO:0000256" key="7">
    <source>
        <dbReference type="ARBA" id="ARBA00022989"/>
    </source>
</evidence>
<feature type="transmembrane region" description="Helical" evidence="10">
    <location>
        <begin position="239"/>
        <end position="257"/>
    </location>
</feature>
<keyword evidence="5" id="KW-0633">Potassium transport</keyword>
<evidence type="ECO:0000256" key="5">
    <source>
        <dbReference type="ARBA" id="ARBA00022538"/>
    </source>
</evidence>
<dbReference type="GO" id="GO:0005886">
    <property type="term" value="C:plasma membrane"/>
    <property type="evidence" value="ECO:0007669"/>
    <property type="project" value="UniProtKB-SubCell"/>
</dbReference>
<feature type="transmembrane region" description="Helical" evidence="10">
    <location>
        <begin position="54"/>
        <end position="74"/>
    </location>
</feature>
<dbReference type="Pfam" id="PF02080">
    <property type="entry name" value="TrkA_C"/>
    <property type="match status" value="1"/>
</dbReference>
<evidence type="ECO:0000256" key="8">
    <source>
        <dbReference type="ARBA" id="ARBA00023065"/>
    </source>
</evidence>
<dbReference type="RefSeq" id="WP_145732710.1">
    <property type="nucleotide sequence ID" value="NZ_VITR01000007.1"/>
</dbReference>
<comment type="subcellular location">
    <subcellularLocation>
        <location evidence="1">Cell membrane</location>
        <topology evidence="1">Multi-pass membrane protein</topology>
    </subcellularLocation>
</comment>
<dbReference type="Gene3D" id="3.30.70.1450">
    <property type="entry name" value="Regulator of K+ conductance, C-terminal domain"/>
    <property type="match status" value="1"/>
</dbReference>
<keyword evidence="13" id="KW-1185">Reference proteome</keyword>
<comment type="caution">
    <text evidence="12">The sequence shown here is derived from an EMBL/GenBank/DDBJ whole genome shotgun (WGS) entry which is preliminary data.</text>
</comment>
<dbReference type="InterPro" id="IPR005170">
    <property type="entry name" value="Transptr-assoc_dom"/>
</dbReference>
<dbReference type="PANTHER" id="PTHR32507">
    <property type="entry name" value="NA(+)/H(+) ANTIPORTER 1"/>
    <property type="match status" value="1"/>
</dbReference>
<dbReference type="SUPFAM" id="SSF116726">
    <property type="entry name" value="TrkA C-terminal domain-like"/>
    <property type="match status" value="1"/>
</dbReference>
<dbReference type="Pfam" id="PF00999">
    <property type="entry name" value="Na_H_Exchanger"/>
    <property type="match status" value="1"/>
</dbReference>
<dbReference type="PROSITE" id="PS51202">
    <property type="entry name" value="RCK_C"/>
    <property type="match status" value="1"/>
</dbReference>
<protein>
    <submittedName>
        <fullName evidence="12">Potassium/proton antiporter (CPA1 family)</fullName>
    </submittedName>
</protein>
<feature type="transmembrane region" description="Helical" evidence="10">
    <location>
        <begin position="269"/>
        <end position="288"/>
    </location>
</feature>
<keyword evidence="3" id="KW-0050">Antiport</keyword>
<keyword evidence="9 10" id="KW-0472">Membrane</keyword>
<dbReference type="InterPro" id="IPR036721">
    <property type="entry name" value="RCK_C_sf"/>
</dbReference>
<evidence type="ECO:0000256" key="6">
    <source>
        <dbReference type="ARBA" id="ARBA00022692"/>
    </source>
</evidence>
<evidence type="ECO:0000256" key="2">
    <source>
        <dbReference type="ARBA" id="ARBA00022448"/>
    </source>
</evidence>
<keyword evidence="8" id="KW-0406">Ion transport</keyword>
<feature type="transmembrane region" description="Helical" evidence="10">
    <location>
        <begin position="115"/>
        <end position="137"/>
    </location>
</feature>
<dbReference type="Gene3D" id="1.20.1530.20">
    <property type="match status" value="1"/>
</dbReference>
<dbReference type="OrthoDB" id="9810759at2"/>
<accession>A0A560H5R6</accession>
<feature type="domain" description="RCK C-terminal" evidence="11">
    <location>
        <begin position="398"/>
        <end position="480"/>
    </location>
</feature>
<dbReference type="GO" id="GO:1902600">
    <property type="term" value="P:proton transmembrane transport"/>
    <property type="evidence" value="ECO:0007669"/>
    <property type="project" value="InterPro"/>
</dbReference>
<feature type="transmembrane region" description="Helical" evidence="10">
    <location>
        <begin position="330"/>
        <end position="353"/>
    </location>
</feature>
<dbReference type="NCBIfam" id="NF003715">
    <property type="entry name" value="PRK05326.1-2"/>
    <property type="match status" value="1"/>
</dbReference>
<evidence type="ECO:0000313" key="13">
    <source>
        <dbReference type="Proteomes" id="UP000315751"/>
    </source>
</evidence>
<name>A0A560H5R6_9PROT</name>
<evidence type="ECO:0000256" key="1">
    <source>
        <dbReference type="ARBA" id="ARBA00004651"/>
    </source>
</evidence>
<dbReference type="InterPro" id="IPR006037">
    <property type="entry name" value="RCK_C"/>
</dbReference>
<keyword evidence="2" id="KW-0813">Transport</keyword>
<dbReference type="Pfam" id="PF03471">
    <property type="entry name" value="CorC_HlyC"/>
    <property type="match status" value="1"/>
</dbReference>
<dbReference type="InterPro" id="IPR006153">
    <property type="entry name" value="Cation/H_exchanger_TM"/>
</dbReference>
<dbReference type="NCBIfam" id="NF003714">
    <property type="entry name" value="PRK05326.1-1"/>
    <property type="match status" value="1"/>
</dbReference>
<dbReference type="InterPro" id="IPR038770">
    <property type="entry name" value="Na+/solute_symporter_sf"/>
</dbReference>
<organism evidence="12 13">
    <name type="scientific">Nitrospirillum amazonense</name>
    <dbReference type="NCBI Taxonomy" id="28077"/>
    <lineage>
        <taxon>Bacteria</taxon>
        <taxon>Pseudomonadati</taxon>
        <taxon>Pseudomonadota</taxon>
        <taxon>Alphaproteobacteria</taxon>
        <taxon>Rhodospirillales</taxon>
        <taxon>Azospirillaceae</taxon>
        <taxon>Nitrospirillum</taxon>
    </lineage>
</organism>
<sequence length="585" mass="61834">MHHVDTIIFALGSLLMLAILAGRASSRVGAPLLLVFLALGIAVDKLANFQFNDYRLASLVGSIAIAVILFDGGLRTPRAVFKVARWPALVLSTIGVLITAGVTCVVARWLLGVGWAQGFLIGSIVASTDAAAVFLLLHQRGLRLRPRVSALLEVESGLNDPMAVFLTLLSIHAVQGAGFGWAQLGQFALEMGGGGIIGIAGGFALSALINRLELSAGLYPILALAGTLFIFGATQTIGASGFLAVYLAGFIIGNRRVKARQIIERFHDGLAWLSQISLFLMLGVLVSPDTLVRVALPALVVAVALILVARPLAVTLCLSFFGFAWNERLFISWVGLRGAVPIFLGLLPVLSGLPGAETYFGIAFAVVLLSLLAQGWTIGPAARLLDVEIPADPEPASRADIDLPVDGPQQLAMLTVSPDSEAAVRGLGRLVVPESVRVLAMIREGHPVAPEEVRVLYPGDAVLVLGEPAALTVMERLFGRRDHGRRAAGLGDFQVKGDTPLATVAGLYGFEAPGVDGDIAIGEHLGRRLGRRASVGVRLKVGEVALIVAAMDEARVTEVGIDLTPNERPWTRLRQGLKGLRKRTA</sequence>
<dbReference type="GO" id="GO:0008324">
    <property type="term" value="F:monoatomic cation transmembrane transporter activity"/>
    <property type="evidence" value="ECO:0007669"/>
    <property type="project" value="InterPro"/>
</dbReference>
<reference evidence="12 13" key="1">
    <citation type="submission" date="2019-06" db="EMBL/GenBank/DDBJ databases">
        <title>Genomic Encyclopedia of Type Strains, Phase IV (KMG-V): Genome sequencing to study the core and pangenomes of soil and plant-associated prokaryotes.</title>
        <authorList>
            <person name="Whitman W."/>
        </authorList>
    </citation>
    <scope>NUCLEOTIDE SEQUENCE [LARGE SCALE GENOMIC DNA]</scope>
    <source>
        <strain evidence="12 13">BR 11622</strain>
    </source>
</reference>
<dbReference type="GO" id="GO:0006813">
    <property type="term" value="P:potassium ion transport"/>
    <property type="evidence" value="ECO:0007669"/>
    <property type="project" value="UniProtKB-KW"/>
</dbReference>
<dbReference type="AlphaFoldDB" id="A0A560H5R6"/>
<proteinExistence type="predicted"/>
<dbReference type="GO" id="GO:0015297">
    <property type="term" value="F:antiporter activity"/>
    <property type="evidence" value="ECO:0007669"/>
    <property type="project" value="UniProtKB-KW"/>
</dbReference>
<keyword evidence="6 10" id="KW-0812">Transmembrane</keyword>
<dbReference type="SMART" id="SM01091">
    <property type="entry name" value="CorC_HlyC"/>
    <property type="match status" value="1"/>
</dbReference>
<keyword evidence="4" id="KW-1003">Cell membrane</keyword>
<feature type="transmembrane region" description="Helical" evidence="10">
    <location>
        <begin position="359"/>
        <end position="378"/>
    </location>
</feature>
<dbReference type="NCBIfam" id="NF003716">
    <property type="entry name" value="PRK05326.1-3"/>
    <property type="match status" value="1"/>
</dbReference>
<evidence type="ECO:0000256" key="9">
    <source>
        <dbReference type="ARBA" id="ARBA00023136"/>
    </source>
</evidence>
<evidence type="ECO:0000313" key="12">
    <source>
        <dbReference type="EMBL" id="TWB41672.1"/>
    </source>
</evidence>
<evidence type="ECO:0000259" key="11">
    <source>
        <dbReference type="PROSITE" id="PS51202"/>
    </source>
</evidence>
<gene>
    <name evidence="12" type="ORF">FBZ90_10743</name>
</gene>
<evidence type="ECO:0000256" key="3">
    <source>
        <dbReference type="ARBA" id="ARBA00022449"/>
    </source>
</evidence>
<evidence type="ECO:0000256" key="4">
    <source>
        <dbReference type="ARBA" id="ARBA00022475"/>
    </source>
</evidence>
<dbReference type="Proteomes" id="UP000315751">
    <property type="component" value="Unassembled WGS sequence"/>
</dbReference>
<feature type="transmembrane region" description="Helical" evidence="10">
    <location>
        <begin position="86"/>
        <end position="109"/>
    </location>
</feature>
<evidence type="ECO:0000256" key="10">
    <source>
        <dbReference type="SAM" id="Phobius"/>
    </source>
</evidence>